<dbReference type="OrthoDB" id="101614at2759"/>
<dbReference type="PANTHER" id="PTHR37984:SF5">
    <property type="entry name" value="PROTEIN NYNRIN-LIKE"/>
    <property type="match status" value="1"/>
</dbReference>
<dbReference type="SUPFAM" id="SSF56672">
    <property type="entry name" value="DNA/RNA polymerases"/>
    <property type="match status" value="1"/>
</dbReference>
<comment type="caution">
    <text evidence="2">The sequence shown here is derived from an EMBL/GenBank/DDBJ whole genome shotgun (WGS) entry which is preliminary data.</text>
</comment>
<dbReference type="InterPro" id="IPR043128">
    <property type="entry name" value="Rev_trsase/Diguanyl_cyclase"/>
</dbReference>
<dbReference type="Gene3D" id="3.30.70.270">
    <property type="match status" value="1"/>
</dbReference>
<evidence type="ECO:0000313" key="2">
    <source>
        <dbReference type="EMBL" id="RDX66575.1"/>
    </source>
</evidence>
<dbReference type="PANTHER" id="PTHR37984">
    <property type="entry name" value="PROTEIN CBG26694"/>
    <property type="match status" value="1"/>
</dbReference>
<sequence length="124" mass="14057">MDRIFKEQIGCKMEVYINDVVVKSPDENRHCEVLTNVSVVLRQHKLKLYLEKCSFDVHVGKFLGFMLTQRGIEANPKKCEVVINMQSPMNIKEVQQLAEYEVLLASMKLAGELGAQVLTAKSDS</sequence>
<dbReference type="AlphaFoldDB" id="A0A371EKH7"/>
<gene>
    <name evidence="2" type="primary">pol</name>
    <name evidence="2" type="ORF">CR513_54642</name>
</gene>
<evidence type="ECO:0000259" key="1">
    <source>
        <dbReference type="Pfam" id="PF00078"/>
    </source>
</evidence>
<dbReference type="InterPro" id="IPR000477">
    <property type="entry name" value="RT_dom"/>
</dbReference>
<name>A0A371EKH7_MUCPR</name>
<feature type="non-terminal residue" evidence="2">
    <location>
        <position position="1"/>
    </location>
</feature>
<organism evidence="2 3">
    <name type="scientific">Mucuna pruriens</name>
    <name type="common">Velvet bean</name>
    <name type="synonym">Dolichos pruriens</name>
    <dbReference type="NCBI Taxonomy" id="157652"/>
    <lineage>
        <taxon>Eukaryota</taxon>
        <taxon>Viridiplantae</taxon>
        <taxon>Streptophyta</taxon>
        <taxon>Embryophyta</taxon>
        <taxon>Tracheophyta</taxon>
        <taxon>Spermatophyta</taxon>
        <taxon>Magnoliopsida</taxon>
        <taxon>eudicotyledons</taxon>
        <taxon>Gunneridae</taxon>
        <taxon>Pentapetalae</taxon>
        <taxon>rosids</taxon>
        <taxon>fabids</taxon>
        <taxon>Fabales</taxon>
        <taxon>Fabaceae</taxon>
        <taxon>Papilionoideae</taxon>
        <taxon>50 kb inversion clade</taxon>
        <taxon>NPAAA clade</taxon>
        <taxon>indigoferoid/millettioid clade</taxon>
        <taxon>Phaseoleae</taxon>
        <taxon>Mucuna</taxon>
    </lineage>
</organism>
<dbReference type="Proteomes" id="UP000257109">
    <property type="component" value="Unassembled WGS sequence"/>
</dbReference>
<evidence type="ECO:0000313" key="3">
    <source>
        <dbReference type="Proteomes" id="UP000257109"/>
    </source>
</evidence>
<reference evidence="2" key="1">
    <citation type="submission" date="2018-05" db="EMBL/GenBank/DDBJ databases">
        <title>Draft genome of Mucuna pruriens seed.</title>
        <authorList>
            <person name="Nnadi N.E."/>
            <person name="Vos R."/>
            <person name="Hasami M.H."/>
            <person name="Devisetty U.K."/>
            <person name="Aguiy J.C."/>
        </authorList>
    </citation>
    <scope>NUCLEOTIDE SEQUENCE [LARGE SCALE GENOMIC DNA]</scope>
    <source>
        <strain evidence="2">JCA_2017</strain>
    </source>
</reference>
<dbReference type="EMBL" id="QJKJ01013376">
    <property type="protein sequence ID" value="RDX66575.1"/>
    <property type="molecule type" value="Genomic_DNA"/>
</dbReference>
<dbReference type="InterPro" id="IPR043502">
    <property type="entry name" value="DNA/RNA_pol_sf"/>
</dbReference>
<feature type="domain" description="Reverse transcriptase" evidence="1">
    <location>
        <begin position="1"/>
        <end position="66"/>
    </location>
</feature>
<protein>
    <submittedName>
        <fullName evidence="2">Retrovirus-related Pol polyprotein from transposon opus</fullName>
    </submittedName>
</protein>
<dbReference type="Pfam" id="PF00078">
    <property type="entry name" value="RVT_1"/>
    <property type="match status" value="1"/>
</dbReference>
<accession>A0A371EKH7</accession>
<keyword evidence="3" id="KW-1185">Reference proteome</keyword>
<proteinExistence type="predicted"/>
<dbReference type="InterPro" id="IPR050951">
    <property type="entry name" value="Retrovirus_Pol_polyprotein"/>
</dbReference>